<keyword evidence="5" id="KW-0964">Secreted</keyword>
<keyword evidence="10" id="KW-0862">Zinc</keyword>
<dbReference type="Proteomes" id="UP000730482">
    <property type="component" value="Unassembled WGS sequence"/>
</dbReference>
<dbReference type="Pfam" id="PF18911">
    <property type="entry name" value="PKD_4"/>
    <property type="match status" value="1"/>
</dbReference>
<dbReference type="InterPro" id="IPR022409">
    <property type="entry name" value="PKD/Chitinase_dom"/>
</dbReference>
<keyword evidence="19" id="KW-1185">Reference proteome</keyword>
<gene>
    <name evidence="18" type="ORF">KGQ19_34710</name>
</gene>
<dbReference type="Gene3D" id="2.60.40.10">
    <property type="entry name" value="Immunoglobulins"/>
    <property type="match status" value="1"/>
</dbReference>
<name>A0ABS5L1G5_9ACTN</name>
<evidence type="ECO:0000256" key="11">
    <source>
        <dbReference type="ARBA" id="ARBA00022837"/>
    </source>
</evidence>
<evidence type="ECO:0000256" key="9">
    <source>
        <dbReference type="ARBA" id="ARBA00022801"/>
    </source>
</evidence>
<dbReference type="Gene3D" id="3.40.30.160">
    <property type="entry name" value="Collagenase ColT, N-terminal domain"/>
    <property type="match status" value="1"/>
</dbReference>
<feature type="chain" id="PRO_5045206183" description="microbial collagenase" evidence="16">
    <location>
        <begin position="32"/>
        <end position="842"/>
    </location>
</feature>
<dbReference type="Pfam" id="PF08453">
    <property type="entry name" value="Peptidase_M9_N"/>
    <property type="match status" value="1"/>
</dbReference>
<dbReference type="GO" id="GO:0004222">
    <property type="term" value="F:metalloendopeptidase activity"/>
    <property type="evidence" value="ECO:0007669"/>
    <property type="project" value="UniProtKB-EC"/>
</dbReference>
<evidence type="ECO:0000256" key="12">
    <source>
        <dbReference type="ARBA" id="ARBA00023026"/>
    </source>
</evidence>
<evidence type="ECO:0000256" key="16">
    <source>
        <dbReference type="SAM" id="SignalP"/>
    </source>
</evidence>
<comment type="subcellular location">
    <subcellularLocation>
        <location evidence="3">Secreted</location>
    </subcellularLocation>
</comment>
<keyword evidence="11" id="KW-0106">Calcium</keyword>
<evidence type="ECO:0000256" key="2">
    <source>
        <dbReference type="ARBA" id="ARBA00001947"/>
    </source>
</evidence>
<evidence type="ECO:0000256" key="3">
    <source>
        <dbReference type="ARBA" id="ARBA00004613"/>
    </source>
</evidence>
<keyword evidence="9 18" id="KW-0378">Hydrolase</keyword>
<keyword evidence="8 16" id="KW-0732">Signal</keyword>
<evidence type="ECO:0000256" key="14">
    <source>
        <dbReference type="ARBA" id="ARBA00023145"/>
    </source>
</evidence>
<dbReference type="Gene3D" id="1.10.390.20">
    <property type="match status" value="1"/>
</dbReference>
<evidence type="ECO:0000313" key="18">
    <source>
        <dbReference type="EMBL" id="MBS2552029.1"/>
    </source>
</evidence>
<keyword evidence="12" id="KW-0843">Virulence</keyword>
<comment type="catalytic activity">
    <reaction evidence="1">
        <text>Digestion of native collagen in the triple helical region at Xaa-|-Gly bonds. With synthetic peptides, a preference is shown for Gly at P3 and P1', Pro and Ala at P2 and P2', and hydroxyproline, Ala or Arg at P3'.</text>
        <dbReference type="EC" id="3.4.24.3"/>
    </reaction>
</comment>
<evidence type="ECO:0000256" key="7">
    <source>
        <dbReference type="ARBA" id="ARBA00022723"/>
    </source>
</evidence>
<feature type="domain" description="PKD" evidence="17">
    <location>
        <begin position="672"/>
        <end position="733"/>
    </location>
</feature>
<dbReference type="Pfam" id="PF01752">
    <property type="entry name" value="Peptidase_M9"/>
    <property type="match status" value="1"/>
</dbReference>
<proteinExistence type="predicted"/>
<dbReference type="RefSeq" id="WP_212017227.1">
    <property type="nucleotide sequence ID" value="NZ_JAAFYZ010000167.1"/>
</dbReference>
<dbReference type="PROSITE" id="PS50093">
    <property type="entry name" value="PKD"/>
    <property type="match status" value="1"/>
</dbReference>
<evidence type="ECO:0000256" key="4">
    <source>
        <dbReference type="ARBA" id="ARBA00012653"/>
    </source>
</evidence>
<dbReference type="EMBL" id="JAAFYZ010000167">
    <property type="protein sequence ID" value="MBS2552029.1"/>
    <property type="molecule type" value="Genomic_DNA"/>
</dbReference>
<evidence type="ECO:0000256" key="5">
    <source>
        <dbReference type="ARBA" id="ARBA00022525"/>
    </source>
</evidence>
<dbReference type="InterPro" id="IPR000601">
    <property type="entry name" value="PKD_dom"/>
</dbReference>
<accession>A0ABS5L1G5</accession>
<evidence type="ECO:0000256" key="6">
    <source>
        <dbReference type="ARBA" id="ARBA00022670"/>
    </source>
</evidence>
<dbReference type="EC" id="3.4.24.3" evidence="4"/>
<dbReference type="Gene3D" id="2.60.120.380">
    <property type="match status" value="1"/>
</dbReference>
<keyword evidence="7" id="KW-0479">Metal-binding</keyword>
<dbReference type="PANTHER" id="PTHR13062">
    <property type="entry name" value="COLLAGENASE"/>
    <property type="match status" value="1"/>
</dbReference>
<dbReference type="InterPro" id="IPR035986">
    <property type="entry name" value="PKD_dom_sf"/>
</dbReference>
<feature type="compositionally biased region" description="Polar residues" evidence="15">
    <location>
        <begin position="50"/>
        <end position="68"/>
    </location>
</feature>
<dbReference type="SMART" id="SM00089">
    <property type="entry name" value="PKD"/>
    <property type="match status" value="1"/>
</dbReference>
<evidence type="ECO:0000259" key="17">
    <source>
        <dbReference type="PROSITE" id="PS50093"/>
    </source>
</evidence>
<dbReference type="CDD" id="cd00146">
    <property type="entry name" value="PKD"/>
    <property type="match status" value="1"/>
</dbReference>
<dbReference type="InterPro" id="IPR002169">
    <property type="entry name" value="Peptidase_M9A/M9B"/>
</dbReference>
<dbReference type="InterPro" id="IPR013783">
    <property type="entry name" value="Ig-like_fold"/>
</dbReference>
<dbReference type="InterPro" id="IPR013661">
    <property type="entry name" value="Peptidase_M9_N_dom"/>
</dbReference>
<keyword evidence="13" id="KW-0482">Metalloprotease</keyword>
<comment type="caution">
    <text evidence="18">The sequence shown here is derived from an EMBL/GenBank/DDBJ whole genome shotgun (WGS) entry which is preliminary data.</text>
</comment>
<evidence type="ECO:0000256" key="8">
    <source>
        <dbReference type="ARBA" id="ARBA00022729"/>
    </source>
</evidence>
<evidence type="ECO:0000256" key="13">
    <source>
        <dbReference type="ARBA" id="ARBA00023049"/>
    </source>
</evidence>
<feature type="region of interest" description="Disordered" evidence="15">
    <location>
        <begin position="84"/>
        <end position="103"/>
    </location>
</feature>
<reference evidence="18 19" key="1">
    <citation type="submission" date="2020-02" db="EMBL/GenBank/DDBJ databases">
        <title>Acidophilic actinobacteria isolated from forest soil.</title>
        <authorList>
            <person name="Golinska P."/>
        </authorList>
    </citation>
    <scope>NUCLEOTIDE SEQUENCE [LARGE SCALE GENOMIC DNA]</scope>
    <source>
        <strain evidence="18 19">NL8</strain>
    </source>
</reference>
<sequence length="842" mass="88217">MRHRSALPRILAAGLAISVVTLGMAAGPASAAAPAPAPAPTMASAVSSADQNQPEAQPENGTPVTLSPASPPVAIGAATSLAAATRSGPAGPDSASAATAAAPSSSAQPCTAADFGSRSGSALAAYVEASSPDCINTLYSLTGTDAAAVFNEAQMVAVADAFGPAAKAYRGDDAQGIWQLGLFLTAGYYVQYNNAAAVGTYDQKLATPVQAGLDAFFGARHSGDVSSINGSVLGTVITLSDSSDNQARYVRTYARVLNTYTSAYDAYPSMDAAVNAVFYPVYRGHSFPAYIAAVTADPSLITALNSFALRNTALLAGANYALDTNAAAETVRFLDTPALRPMVGPLTANLLSTSPLSGPNGPIWLRVATVEDYVDGADCGTFNVCDYLSTLHSAILPTTYACGSNRTFLTYAMSASDLSAACTSVEGEDAYYHALTKDNGPIPGQYETTLRLAVFATKWAYTMYSTALFGNDTDNGGITLAGEPTDPTNVPMSIMYIKFPGDGFPASIWNLNHEYTHLLQAAYEMKGDFTQEMTVPDIWWVEGEAEYNSYTYRDINNTQSIAEAAQHTFALSTLFQTTYDNSTNDRTYVWGYLATRYMLEKHPDVVQAMLAHFRVGDFQGGYQVYNSIGTAYDADFNAWLDACAAGACLVPGAPTAAFAATVNGLSVHLSDTSTDTGSSIDLVHWSYGDNATSDTDGPHPTHTFSAPGTYAIALTVDDAKGRASTSTQYVTVTPPCTSANRQALGGDCSRSGLSATAGDYDYLWIYLPAGQQTLTVTASGGNGTAELLYDPDTWATNQTHTAQAAANPNGQSITVTNQTAGYRYISLYAVTSFSGVSVSTQY</sequence>
<protein>
    <recommendedName>
        <fullName evidence="4">microbial collagenase</fullName>
        <ecNumber evidence="4">3.4.24.3</ecNumber>
    </recommendedName>
</protein>
<keyword evidence="6" id="KW-0645">Protease</keyword>
<feature type="region of interest" description="Disordered" evidence="15">
    <location>
        <begin position="29"/>
        <end position="70"/>
    </location>
</feature>
<evidence type="ECO:0000256" key="15">
    <source>
        <dbReference type="SAM" id="MobiDB-lite"/>
    </source>
</evidence>
<evidence type="ECO:0000256" key="10">
    <source>
        <dbReference type="ARBA" id="ARBA00022833"/>
    </source>
</evidence>
<evidence type="ECO:0000313" key="19">
    <source>
        <dbReference type="Proteomes" id="UP000730482"/>
    </source>
</evidence>
<evidence type="ECO:0000256" key="1">
    <source>
        <dbReference type="ARBA" id="ARBA00000424"/>
    </source>
</evidence>
<comment type="cofactor">
    <cofactor evidence="2">
        <name>Zn(2+)</name>
        <dbReference type="ChEBI" id="CHEBI:29105"/>
    </cofactor>
</comment>
<keyword evidence="14" id="KW-0865">Zymogen</keyword>
<organism evidence="18 19">
    <name type="scientific">Catenulispora pinistramenti</name>
    <dbReference type="NCBI Taxonomy" id="2705254"/>
    <lineage>
        <taxon>Bacteria</taxon>
        <taxon>Bacillati</taxon>
        <taxon>Actinomycetota</taxon>
        <taxon>Actinomycetes</taxon>
        <taxon>Catenulisporales</taxon>
        <taxon>Catenulisporaceae</taxon>
        <taxon>Catenulispora</taxon>
    </lineage>
</organism>
<feature type="signal peptide" evidence="16">
    <location>
        <begin position="1"/>
        <end position="31"/>
    </location>
</feature>
<dbReference type="PRINTS" id="PR00931">
    <property type="entry name" value="MICOLLPTASE"/>
</dbReference>
<dbReference type="SUPFAM" id="SSF49299">
    <property type="entry name" value="PKD domain"/>
    <property type="match status" value="1"/>
</dbReference>
<feature type="compositionally biased region" description="Low complexity" evidence="15">
    <location>
        <begin position="29"/>
        <end position="49"/>
    </location>
</feature>
<dbReference type="PANTHER" id="PTHR13062:SF9">
    <property type="entry name" value="MICROBIAL COLLAGENASE"/>
    <property type="match status" value="1"/>
</dbReference>